<dbReference type="PANTHER" id="PTHR30537">
    <property type="entry name" value="HTH-TYPE TRANSCRIPTIONAL REGULATOR"/>
    <property type="match status" value="1"/>
</dbReference>
<organism evidence="6 7">
    <name type="scientific">Rhodanobacter glycinis</name>
    <dbReference type="NCBI Taxonomy" id="582702"/>
    <lineage>
        <taxon>Bacteria</taxon>
        <taxon>Pseudomonadati</taxon>
        <taxon>Pseudomonadota</taxon>
        <taxon>Gammaproteobacteria</taxon>
        <taxon>Lysobacterales</taxon>
        <taxon>Rhodanobacteraceae</taxon>
        <taxon>Rhodanobacter</taxon>
    </lineage>
</organism>
<keyword evidence="3" id="KW-0238">DNA-binding</keyword>
<dbReference type="SUPFAM" id="SSF53850">
    <property type="entry name" value="Periplasmic binding protein-like II"/>
    <property type="match status" value="1"/>
</dbReference>
<accession>A0A502CD36</accession>
<dbReference type="GO" id="GO:0003700">
    <property type="term" value="F:DNA-binding transcription factor activity"/>
    <property type="evidence" value="ECO:0007669"/>
    <property type="project" value="InterPro"/>
</dbReference>
<dbReference type="InterPro" id="IPR058163">
    <property type="entry name" value="LysR-type_TF_proteobact-type"/>
</dbReference>
<dbReference type="PROSITE" id="PS50931">
    <property type="entry name" value="HTH_LYSR"/>
    <property type="match status" value="1"/>
</dbReference>
<proteinExistence type="inferred from homology"/>
<dbReference type="Proteomes" id="UP000319486">
    <property type="component" value="Unassembled WGS sequence"/>
</dbReference>
<dbReference type="Gene3D" id="3.40.190.290">
    <property type="match status" value="1"/>
</dbReference>
<dbReference type="Pfam" id="PF03466">
    <property type="entry name" value="LysR_substrate"/>
    <property type="match status" value="1"/>
</dbReference>
<evidence type="ECO:0000256" key="2">
    <source>
        <dbReference type="ARBA" id="ARBA00023015"/>
    </source>
</evidence>
<keyword evidence="4" id="KW-0804">Transcription</keyword>
<dbReference type="GO" id="GO:0006351">
    <property type="term" value="P:DNA-templated transcription"/>
    <property type="evidence" value="ECO:0007669"/>
    <property type="project" value="TreeGrafter"/>
</dbReference>
<sequence length="296" mass="31770">MQMEQTDNLADLHLLVQVIDGGSLAAAAHTLGTTRSLVSRRLMALESRLGARLLHRNARGLSITAIGEEVYRHAVLMCEAAQAALLAARQGRADILRMGAHGLLLPLLDELITAWGLAHPAERLTSQTTGGNATALLQERLDVLLDVGVPTQAGGLVPHALGSVRLVVVASPELLARLKRPTRPELVQDEHWLAFTGAPWNLRGVAPRKLHPRLESDHLPTLLEAARLGMGVVQLPMYACHAHLQEGRLQAVFEGFEARPLPLHALAPKVSPAQAFIAFARNHLAGMEARGVSASA</sequence>
<dbReference type="Pfam" id="PF00126">
    <property type="entry name" value="HTH_1"/>
    <property type="match status" value="1"/>
</dbReference>
<dbReference type="AlphaFoldDB" id="A0A502CD36"/>
<evidence type="ECO:0000313" key="6">
    <source>
        <dbReference type="EMBL" id="TPG11077.1"/>
    </source>
</evidence>
<dbReference type="PANTHER" id="PTHR30537:SF31">
    <property type="entry name" value="TRANSCRIPTIONAL REGULATOR, LYSR FAMILY"/>
    <property type="match status" value="1"/>
</dbReference>
<evidence type="ECO:0000313" key="7">
    <source>
        <dbReference type="Proteomes" id="UP000319486"/>
    </source>
</evidence>
<dbReference type="EMBL" id="RCZO01000001">
    <property type="protein sequence ID" value="TPG11077.1"/>
    <property type="molecule type" value="Genomic_DNA"/>
</dbReference>
<evidence type="ECO:0000256" key="3">
    <source>
        <dbReference type="ARBA" id="ARBA00023125"/>
    </source>
</evidence>
<gene>
    <name evidence="6" type="ORF">EAH88_00525</name>
</gene>
<comment type="similarity">
    <text evidence="1">Belongs to the LysR transcriptional regulatory family.</text>
</comment>
<comment type="caution">
    <text evidence="6">The sequence shown here is derived from an EMBL/GenBank/DDBJ whole genome shotgun (WGS) entry which is preliminary data.</text>
</comment>
<feature type="domain" description="HTH lysR-type" evidence="5">
    <location>
        <begin position="7"/>
        <end position="64"/>
    </location>
</feature>
<dbReference type="InterPro" id="IPR005119">
    <property type="entry name" value="LysR_subst-bd"/>
</dbReference>
<keyword evidence="2" id="KW-0805">Transcription regulation</keyword>
<dbReference type="InterPro" id="IPR036388">
    <property type="entry name" value="WH-like_DNA-bd_sf"/>
</dbReference>
<dbReference type="GO" id="GO:0043565">
    <property type="term" value="F:sequence-specific DNA binding"/>
    <property type="evidence" value="ECO:0007669"/>
    <property type="project" value="TreeGrafter"/>
</dbReference>
<evidence type="ECO:0000259" key="5">
    <source>
        <dbReference type="PROSITE" id="PS50931"/>
    </source>
</evidence>
<evidence type="ECO:0000256" key="4">
    <source>
        <dbReference type="ARBA" id="ARBA00023163"/>
    </source>
</evidence>
<dbReference type="InterPro" id="IPR000847">
    <property type="entry name" value="LysR_HTH_N"/>
</dbReference>
<protein>
    <submittedName>
        <fullName evidence="6">LysR family transcriptional regulator</fullName>
    </submittedName>
</protein>
<dbReference type="Gene3D" id="1.10.10.10">
    <property type="entry name" value="Winged helix-like DNA-binding domain superfamily/Winged helix DNA-binding domain"/>
    <property type="match status" value="1"/>
</dbReference>
<keyword evidence="7" id="KW-1185">Reference proteome</keyword>
<reference evidence="6 7" key="1">
    <citation type="journal article" date="2019" name="Environ. Microbiol.">
        <title>Species interactions and distinct microbial communities in high Arctic permafrost affected cryosols are associated with the CH4 and CO2 gas fluxes.</title>
        <authorList>
            <person name="Altshuler I."/>
            <person name="Hamel J."/>
            <person name="Turney S."/>
            <person name="Magnuson E."/>
            <person name="Levesque R."/>
            <person name="Greer C."/>
            <person name="Whyte L.G."/>
        </authorList>
    </citation>
    <scope>NUCLEOTIDE SEQUENCE [LARGE SCALE GENOMIC DNA]</scope>
    <source>
        <strain evidence="6 7">S13Y</strain>
    </source>
</reference>
<name>A0A502CD36_9GAMM</name>
<dbReference type="SUPFAM" id="SSF46785">
    <property type="entry name" value="Winged helix' DNA-binding domain"/>
    <property type="match status" value="1"/>
</dbReference>
<dbReference type="InterPro" id="IPR036390">
    <property type="entry name" value="WH_DNA-bd_sf"/>
</dbReference>
<evidence type="ECO:0000256" key="1">
    <source>
        <dbReference type="ARBA" id="ARBA00009437"/>
    </source>
</evidence>